<dbReference type="InterPro" id="IPR017945">
    <property type="entry name" value="DHBP_synth_RibB-like_a/b_dom"/>
</dbReference>
<evidence type="ECO:0000256" key="4">
    <source>
        <dbReference type="ARBA" id="ARBA00005520"/>
    </source>
</evidence>
<dbReference type="PANTHER" id="PTHR21327">
    <property type="entry name" value="GTP CYCLOHYDROLASE II-RELATED"/>
    <property type="match status" value="1"/>
</dbReference>
<keyword evidence="16" id="KW-0732">Signal</keyword>
<keyword evidence="8" id="KW-0547">Nucleotide-binding</keyword>
<comment type="cofactor">
    <cofactor evidence="1">
        <name>Mn(2+)</name>
        <dbReference type="ChEBI" id="CHEBI:29035"/>
    </cofactor>
</comment>
<keyword evidence="11" id="KW-0342">GTP-binding</keyword>
<organism evidence="18">
    <name type="scientific">Leptocylindrus danicus</name>
    <dbReference type="NCBI Taxonomy" id="163516"/>
    <lineage>
        <taxon>Eukaryota</taxon>
        <taxon>Sar</taxon>
        <taxon>Stramenopiles</taxon>
        <taxon>Ochrophyta</taxon>
        <taxon>Bacillariophyta</taxon>
        <taxon>Coscinodiscophyceae</taxon>
        <taxon>Chaetocerotophycidae</taxon>
        <taxon>Leptocylindrales</taxon>
        <taxon>Leptocylindraceae</taxon>
        <taxon>Leptocylindrus</taxon>
    </lineage>
</organism>
<evidence type="ECO:0000256" key="8">
    <source>
        <dbReference type="ARBA" id="ARBA00022741"/>
    </source>
</evidence>
<comment type="similarity">
    <text evidence="4">In the N-terminal section; belongs to the DHBP synthase family.</text>
</comment>
<dbReference type="FunFam" id="3.90.870.10:FF:000001">
    <property type="entry name" value="Riboflavin biosynthesis protein RibBA"/>
    <property type="match status" value="1"/>
</dbReference>
<dbReference type="GO" id="GO:0008686">
    <property type="term" value="F:3,4-dihydroxy-2-butanone-4-phosphate synthase activity"/>
    <property type="evidence" value="ECO:0007669"/>
    <property type="project" value="InterPro"/>
</dbReference>
<gene>
    <name evidence="18" type="ORF">LDAN0321_LOCUS21693</name>
</gene>
<evidence type="ECO:0000256" key="3">
    <source>
        <dbReference type="ARBA" id="ARBA00005104"/>
    </source>
</evidence>
<feature type="chain" id="PRO_5030565373" description="GTP cyclohydrolase II" evidence="16">
    <location>
        <begin position="26"/>
        <end position="572"/>
    </location>
</feature>
<evidence type="ECO:0000256" key="16">
    <source>
        <dbReference type="SAM" id="SignalP"/>
    </source>
</evidence>
<evidence type="ECO:0000256" key="11">
    <source>
        <dbReference type="ARBA" id="ARBA00023134"/>
    </source>
</evidence>
<dbReference type="UniPathway" id="UPA00275">
    <property type="reaction ID" value="UER00400"/>
</dbReference>
<dbReference type="InterPro" id="IPR032677">
    <property type="entry name" value="GTP_cyclohydro_II"/>
</dbReference>
<dbReference type="GO" id="GO:0009231">
    <property type="term" value="P:riboflavin biosynthetic process"/>
    <property type="evidence" value="ECO:0007669"/>
    <property type="project" value="UniProtKB-UniPathway"/>
</dbReference>
<feature type="region of interest" description="Disordered" evidence="15">
    <location>
        <begin position="39"/>
        <end position="59"/>
    </location>
</feature>
<evidence type="ECO:0000256" key="2">
    <source>
        <dbReference type="ARBA" id="ARBA00001946"/>
    </source>
</evidence>
<evidence type="ECO:0000256" key="12">
    <source>
        <dbReference type="ARBA" id="ARBA00023211"/>
    </source>
</evidence>
<dbReference type="Gene3D" id="3.40.50.10990">
    <property type="entry name" value="GTP cyclohydrolase II"/>
    <property type="match status" value="1"/>
</dbReference>
<dbReference type="InterPro" id="IPR036144">
    <property type="entry name" value="RibA-like_sf"/>
</dbReference>
<evidence type="ECO:0000256" key="10">
    <source>
        <dbReference type="ARBA" id="ARBA00022842"/>
    </source>
</evidence>
<dbReference type="NCBIfam" id="NF001591">
    <property type="entry name" value="PRK00393.1"/>
    <property type="match status" value="1"/>
</dbReference>
<keyword evidence="12" id="KW-0464">Manganese</keyword>
<keyword evidence="6" id="KW-0686">Riboflavin biosynthesis</keyword>
<evidence type="ECO:0000256" key="5">
    <source>
        <dbReference type="ARBA" id="ARBA00012762"/>
    </source>
</evidence>
<dbReference type="PANTHER" id="PTHR21327:SF47">
    <property type="entry name" value="GTP CYCLOHYDROLASE II DOMAIN-CONTAINING PROTEIN"/>
    <property type="match status" value="1"/>
</dbReference>
<reference evidence="18" key="1">
    <citation type="submission" date="2021-01" db="EMBL/GenBank/DDBJ databases">
        <authorList>
            <person name="Corre E."/>
            <person name="Pelletier E."/>
            <person name="Niang G."/>
            <person name="Scheremetjew M."/>
            <person name="Finn R."/>
            <person name="Kale V."/>
            <person name="Holt S."/>
            <person name="Cochrane G."/>
            <person name="Meng A."/>
            <person name="Brown T."/>
            <person name="Cohen L."/>
        </authorList>
    </citation>
    <scope>NUCLEOTIDE SEQUENCE</scope>
    <source>
        <strain evidence="18">B650</strain>
    </source>
</reference>
<dbReference type="SUPFAM" id="SSF142695">
    <property type="entry name" value="RibA-like"/>
    <property type="match status" value="1"/>
</dbReference>
<dbReference type="AlphaFoldDB" id="A0A7S2PTJ9"/>
<evidence type="ECO:0000256" key="6">
    <source>
        <dbReference type="ARBA" id="ARBA00022619"/>
    </source>
</evidence>
<dbReference type="SUPFAM" id="SSF55821">
    <property type="entry name" value="YrdC/RibB"/>
    <property type="match status" value="1"/>
</dbReference>
<evidence type="ECO:0000256" key="15">
    <source>
        <dbReference type="SAM" id="MobiDB-lite"/>
    </source>
</evidence>
<evidence type="ECO:0000259" key="17">
    <source>
        <dbReference type="Pfam" id="PF00925"/>
    </source>
</evidence>
<feature type="domain" description="GTP cyclohydrolase II" evidence="17">
    <location>
        <begin position="74"/>
        <end position="266"/>
    </location>
</feature>
<dbReference type="Pfam" id="PF00926">
    <property type="entry name" value="DHBP_synthase"/>
    <property type="match status" value="1"/>
</dbReference>
<dbReference type="GO" id="GO:0003935">
    <property type="term" value="F:GTP cyclohydrolase II activity"/>
    <property type="evidence" value="ECO:0007669"/>
    <property type="project" value="UniProtKB-EC"/>
</dbReference>
<dbReference type="NCBIfam" id="TIGR00506">
    <property type="entry name" value="ribB"/>
    <property type="match status" value="1"/>
</dbReference>
<evidence type="ECO:0000256" key="9">
    <source>
        <dbReference type="ARBA" id="ARBA00022801"/>
    </source>
</evidence>
<evidence type="ECO:0000256" key="7">
    <source>
        <dbReference type="ARBA" id="ARBA00022723"/>
    </source>
</evidence>
<evidence type="ECO:0000313" key="18">
    <source>
        <dbReference type="EMBL" id="CAD9616192.1"/>
    </source>
</evidence>
<dbReference type="EC" id="3.5.4.25" evidence="5"/>
<dbReference type="GO" id="GO:0005829">
    <property type="term" value="C:cytosol"/>
    <property type="evidence" value="ECO:0007669"/>
    <property type="project" value="TreeGrafter"/>
</dbReference>
<proteinExistence type="inferred from homology"/>
<keyword evidence="9" id="KW-0378">Hydrolase</keyword>
<comment type="cofactor">
    <cofactor evidence="2">
        <name>Mg(2+)</name>
        <dbReference type="ChEBI" id="CHEBI:18420"/>
    </cofactor>
</comment>
<comment type="catalytic activity">
    <reaction evidence="14">
        <text>GTP + 4 H2O = 2,5-diamino-6-hydroxy-4-(5-phosphoribosylamino)-pyrimidine + formate + 2 phosphate + 3 H(+)</text>
        <dbReference type="Rhea" id="RHEA:23704"/>
        <dbReference type="ChEBI" id="CHEBI:15377"/>
        <dbReference type="ChEBI" id="CHEBI:15378"/>
        <dbReference type="ChEBI" id="CHEBI:15740"/>
        <dbReference type="ChEBI" id="CHEBI:37565"/>
        <dbReference type="ChEBI" id="CHEBI:43474"/>
        <dbReference type="ChEBI" id="CHEBI:58614"/>
        <dbReference type="EC" id="3.5.4.25"/>
    </reaction>
</comment>
<protein>
    <recommendedName>
        <fullName evidence="5">GTP cyclohydrolase II</fullName>
        <ecNumber evidence="5">3.5.4.25</ecNumber>
    </recommendedName>
</protein>
<keyword evidence="13" id="KW-0456">Lyase</keyword>
<dbReference type="CDD" id="cd00641">
    <property type="entry name" value="GTP_cyclohydro2"/>
    <property type="match status" value="1"/>
</dbReference>
<dbReference type="EMBL" id="HBGY01034494">
    <property type="protein sequence ID" value="CAD9616192.1"/>
    <property type="molecule type" value="Transcribed_RNA"/>
</dbReference>
<feature type="compositionally biased region" description="Low complexity" evidence="15">
    <location>
        <begin position="43"/>
        <end position="53"/>
    </location>
</feature>
<evidence type="ECO:0000256" key="1">
    <source>
        <dbReference type="ARBA" id="ARBA00001936"/>
    </source>
</evidence>
<dbReference type="Pfam" id="PF00925">
    <property type="entry name" value="GTP_cyclohydro2"/>
    <property type="match status" value="1"/>
</dbReference>
<dbReference type="GO" id="GO:0046872">
    <property type="term" value="F:metal ion binding"/>
    <property type="evidence" value="ECO:0007669"/>
    <property type="project" value="UniProtKB-KW"/>
</dbReference>
<dbReference type="Gene3D" id="3.90.870.10">
    <property type="entry name" value="DHBP synthase"/>
    <property type="match status" value="1"/>
</dbReference>
<sequence>MRAAAAMNHCAMGLLMLVLFPLSWGEALAESKFTFHSPANKKASTTTARSSTTLDSVQRSATDSTNDIIPCAYVAETNLPTDVGHFRLRAYRISESDDVENIMANNKHMGKEPCVIYCTQSPPGTVAGSSTDGDGELVEQEAVPVRIHDQCFTSEVFRSRRCDCKEQLCLALEYIQRNGGAIIYLQQEGRGIGLANKIAAYALQDAGMDTVEANVHLGFPEDCRQYGVVPDILKDMGIASIQLMTNNPRKTERLLDLGIDVVGTIPIPIPKANKYNRKYLETKAQRMNHENFNQVMGLDTGMLKTKRINGSMMPRPTPLPDKVINSGDAAASFAIATALIDDDDEEDVYDFQRGVVAAEDGYCFGRQSVEDAIDAIGKGELVVVVDDMDRENEGDFIMAADLATPGKVAEIVRFSSGVLCIGMEGERMDELNIPAMVTDNKDPKGTAFGVSIDASTSHGVTTGISAFDRAKTFKLLASKSSNADDFVRPGHIFPLRAKSGGVLERDGHTEAAVDLSRLAGRHPSGILCEIVSEENPTEMARLPELKEMCRKRGYVITSIADIAQYRRDTELS</sequence>
<dbReference type="InterPro" id="IPR000926">
    <property type="entry name" value="RibA"/>
</dbReference>
<comment type="pathway">
    <text evidence="3">Cofactor biosynthesis; riboflavin biosynthesis.</text>
</comment>
<evidence type="ECO:0000256" key="14">
    <source>
        <dbReference type="ARBA" id="ARBA00049295"/>
    </source>
</evidence>
<keyword evidence="7" id="KW-0479">Metal-binding</keyword>
<accession>A0A7S2PTJ9</accession>
<name>A0A7S2PTJ9_9STRA</name>
<dbReference type="GO" id="GO:0005525">
    <property type="term" value="F:GTP binding"/>
    <property type="evidence" value="ECO:0007669"/>
    <property type="project" value="UniProtKB-KW"/>
</dbReference>
<evidence type="ECO:0000256" key="13">
    <source>
        <dbReference type="ARBA" id="ARBA00023239"/>
    </source>
</evidence>
<dbReference type="InterPro" id="IPR000422">
    <property type="entry name" value="DHBP_synthase_RibB"/>
</dbReference>
<feature type="signal peptide" evidence="16">
    <location>
        <begin position="1"/>
        <end position="25"/>
    </location>
</feature>
<keyword evidence="10" id="KW-0460">Magnesium</keyword>